<dbReference type="Proteomes" id="UP001199296">
    <property type="component" value="Unassembled WGS sequence"/>
</dbReference>
<accession>A0AAW4X1Y9</accession>
<dbReference type="InterPro" id="IPR035917">
    <property type="entry name" value="YjbQ-like_sf"/>
</dbReference>
<evidence type="ECO:0000313" key="2">
    <source>
        <dbReference type="EMBL" id="MCC3145836.1"/>
    </source>
</evidence>
<proteinExistence type="inferred from homology"/>
<dbReference type="PIRSF" id="PIRSF004681">
    <property type="entry name" value="UCP004681"/>
    <property type="match status" value="1"/>
</dbReference>
<dbReference type="EMBL" id="JAJFAT010000019">
    <property type="protein sequence ID" value="MCC3145836.1"/>
    <property type="molecule type" value="Genomic_DNA"/>
</dbReference>
<dbReference type="PANTHER" id="PTHR30615:SF8">
    <property type="entry name" value="UPF0047 PROTEIN C4A8.02C"/>
    <property type="match status" value="1"/>
</dbReference>
<name>A0AAW4X1Y9_9FIRM</name>
<evidence type="ECO:0000256" key="1">
    <source>
        <dbReference type="ARBA" id="ARBA00005534"/>
    </source>
</evidence>
<dbReference type="AlphaFoldDB" id="A0AAW4X1Y9"/>
<protein>
    <submittedName>
        <fullName evidence="2">Secondary thiamine-phosphate synthase enzyme YjbQ</fullName>
    </submittedName>
</protein>
<dbReference type="Pfam" id="PF01894">
    <property type="entry name" value="YjbQ"/>
    <property type="match status" value="1"/>
</dbReference>
<reference evidence="2 3" key="1">
    <citation type="submission" date="2021-10" db="EMBL/GenBank/DDBJ databases">
        <authorList>
            <person name="Grouzdev D.S."/>
            <person name="Pantiukh K.S."/>
            <person name="Krutkina M.S."/>
        </authorList>
    </citation>
    <scope>NUCLEOTIDE SEQUENCE [LARGE SCALE GENOMIC DNA]</scope>
    <source>
        <strain evidence="2 3">Z-7514</strain>
    </source>
</reference>
<evidence type="ECO:0000313" key="3">
    <source>
        <dbReference type="Proteomes" id="UP001199296"/>
    </source>
</evidence>
<dbReference type="NCBIfam" id="TIGR00149">
    <property type="entry name" value="TIGR00149_YjbQ"/>
    <property type="match status" value="1"/>
</dbReference>
<comment type="similarity">
    <text evidence="1">Belongs to the UPF0047 family.</text>
</comment>
<comment type="caution">
    <text evidence="2">The sequence shown here is derived from an EMBL/GenBank/DDBJ whole genome shotgun (WGS) entry which is preliminary data.</text>
</comment>
<keyword evidence="3" id="KW-1185">Reference proteome</keyword>
<organism evidence="2 3">
    <name type="scientific">Halanaerobium polyolivorans</name>
    <dbReference type="NCBI Taxonomy" id="2886943"/>
    <lineage>
        <taxon>Bacteria</taxon>
        <taxon>Bacillati</taxon>
        <taxon>Bacillota</taxon>
        <taxon>Clostridia</taxon>
        <taxon>Halanaerobiales</taxon>
        <taxon>Halanaerobiaceae</taxon>
        <taxon>Halanaerobium</taxon>
    </lineage>
</organism>
<dbReference type="InterPro" id="IPR001602">
    <property type="entry name" value="UPF0047_YjbQ-like"/>
</dbReference>
<sequence>MLKELSIESKERVEFIDISYKIKKIVENSGVESGILQIHIPHTTAAVTINENADPSVKSDIKMELNKIVPFEDNYDHLEGNSAAHIKSSLIGVDQNLIIYNHQLKLGKWQGIYFCEFDGPRRRKIIVTIVKNN</sequence>
<dbReference type="Gene3D" id="2.60.120.460">
    <property type="entry name" value="YjbQ-like"/>
    <property type="match status" value="1"/>
</dbReference>
<dbReference type="PANTHER" id="PTHR30615">
    <property type="entry name" value="UNCHARACTERIZED PROTEIN YJBQ-RELATED"/>
    <property type="match status" value="1"/>
</dbReference>
<dbReference type="SUPFAM" id="SSF111038">
    <property type="entry name" value="YjbQ-like"/>
    <property type="match status" value="1"/>
</dbReference>
<gene>
    <name evidence="2" type="ORF">LJ207_10915</name>
</gene>
<dbReference type="RefSeq" id="WP_229346536.1">
    <property type="nucleotide sequence ID" value="NZ_JAJFAT010000019.1"/>
</dbReference>